<dbReference type="VEuPathDB" id="TriTrypDB:TM35_000271640"/>
<evidence type="ECO:0000313" key="1">
    <source>
        <dbReference type="EMBL" id="ORC86574.1"/>
    </source>
</evidence>
<accession>A0A1X0NPG1</accession>
<proteinExistence type="predicted"/>
<dbReference type="GeneID" id="39987837"/>
<reference evidence="1 2" key="1">
    <citation type="submission" date="2017-03" db="EMBL/GenBank/DDBJ databases">
        <title>An alternative strategy for trypanosome survival in the mammalian bloodstream revealed through genome and transcriptome analysis of the ubiquitous bovine parasite Trypanosoma (Megatrypanum) theileri.</title>
        <authorList>
            <person name="Kelly S."/>
            <person name="Ivens A."/>
            <person name="Mott A."/>
            <person name="O'Neill E."/>
            <person name="Emms D."/>
            <person name="Macleod O."/>
            <person name="Voorheis P."/>
            <person name="Matthews J."/>
            <person name="Matthews K."/>
            <person name="Carrington M."/>
        </authorList>
    </citation>
    <scope>NUCLEOTIDE SEQUENCE [LARGE SCALE GENOMIC DNA]</scope>
    <source>
        <strain evidence="1">Edinburgh</strain>
    </source>
</reference>
<sequence>MLLRVRGNGASPENSQAALVFLRGFRLTNTRPPLGAYKTLTGTRPLIYSHFPVGIQAPSATNDVDLGAHLNRTVWKEIWNMYDIVYDELCLFPEPDVMTNLLSSCASNSNSTSSAKVEEVGNFTRLTARNVAKTAVVVTHYFSEDTARPSVAGMKSSVIVLDVSFLPLKDAATRIAVEVAWLAAYASMEGALENVSHVVVRLPYDCDLTNVEKMNSSVVQEGLDFIGEHIELLVQSFRKKSEEEEKKKNGVSSVCVSFIGSNPSLLQERLHQIRSLHPSTSGTVKKEEEKEEEDGITVFTGDHHREELHEQKQEELLYSIASSLGIRVSLDMVPLKSLLEGGEEPWDEATTRENQVLNFCPCCGHCGCH</sequence>
<keyword evidence="2" id="KW-1185">Reference proteome</keyword>
<dbReference type="Proteomes" id="UP000192257">
    <property type="component" value="Unassembled WGS sequence"/>
</dbReference>
<comment type="caution">
    <text evidence="1">The sequence shown here is derived from an EMBL/GenBank/DDBJ whole genome shotgun (WGS) entry which is preliminary data.</text>
</comment>
<gene>
    <name evidence="1" type="ORF">TM35_000271640</name>
</gene>
<dbReference type="OrthoDB" id="273174at2759"/>
<dbReference type="RefSeq" id="XP_028880640.1">
    <property type="nucleotide sequence ID" value="XM_029028057.1"/>
</dbReference>
<dbReference type="EMBL" id="NBCO01000027">
    <property type="protein sequence ID" value="ORC86574.1"/>
    <property type="molecule type" value="Genomic_DNA"/>
</dbReference>
<dbReference type="AlphaFoldDB" id="A0A1X0NPG1"/>
<evidence type="ECO:0000313" key="2">
    <source>
        <dbReference type="Proteomes" id="UP000192257"/>
    </source>
</evidence>
<protein>
    <submittedName>
        <fullName evidence="1">Uncharacterized protein</fullName>
    </submittedName>
</protein>
<name>A0A1X0NPG1_9TRYP</name>
<organism evidence="1 2">
    <name type="scientific">Trypanosoma theileri</name>
    <dbReference type="NCBI Taxonomy" id="67003"/>
    <lineage>
        <taxon>Eukaryota</taxon>
        <taxon>Discoba</taxon>
        <taxon>Euglenozoa</taxon>
        <taxon>Kinetoplastea</taxon>
        <taxon>Metakinetoplastina</taxon>
        <taxon>Trypanosomatida</taxon>
        <taxon>Trypanosomatidae</taxon>
        <taxon>Trypanosoma</taxon>
    </lineage>
</organism>